<protein>
    <recommendedName>
        <fullName evidence="2">dTDP-4-dehydrorhamnose reductase</fullName>
        <ecNumber evidence="2">1.1.1.133</ecNumber>
    </recommendedName>
</protein>
<dbReference type="InterPro" id="IPR005913">
    <property type="entry name" value="dTDP_dehydrorham_reduct"/>
</dbReference>
<gene>
    <name evidence="4" type="primary">rfbD</name>
    <name evidence="4" type="ORF">IAR63_05515</name>
</gene>
<dbReference type="Pfam" id="PF04321">
    <property type="entry name" value="RmlD_sub_bind"/>
    <property type="match status" value="1"/>
</dbReference>
<evidence type="ECO:0000256" key="1">
    <source>
        <dbReference type="ARBA" id="ARBA00010944"/>
    </source>
</evidence>
<evidence type="ECO:0000256" key="2">
    <source>
        <dbReference type="RuleBase" id="RU364082"/>
    </source>
</evidence>
<organism evidence="4 5">
    <name type="scientific">Cylindrospermopsis curvispora GIHE-G1</name>
    <dbReference type="NCBI Taxonomy" id="2666332"/>
    <lineage>
        <taxon>Bacteria</taxon>
        <taxon>Bacillati</taxon>
        <taxon>Cyanobacteriota</taxon>
        <taxon>Cyanophyceae</taxon>
        <taxon>Nostocales</taxon>
        <taxon>Aphanizomenonaceae</taxon>
        <taxon>Cylindrospermopsis</taxon>
    </lineage>
</organism>
<dbReference type="UniPathway" id="UPA00124"/>
<dbReference type="GO" id="GO:0019305">
    <property type="term" value="P:dTDP-rhamnose biosynthetic process"/>
    <property type="evidence" value="ECO:0007669"/>
    <property type="project" value="UniProtKB-UniPathway"/>
</dbReference>
<dbReference type="PANTHER" id="PTHR10491:SF4">
    <property type="entry name" value="METHIONINE ADENOSYLTRANSFERASE 2 SUBUNIT BETA"/>
    <property type="match status" value="1"/>
</dbReference>
<dbReference type="CDD" id="cd05254">
    <property type="entry name" value="dTDP_HR_like_SDR_e"/>
    <property type="match status" value="1"/>
</dbReference>
<dbReference type="NCBIfam" id="TIGR01214">
    <property type="entry name" value="rmlD"/>
    <property type="match status" value="1"/>
</dbReference>
<accession>A0A7H0F375</accession>
<keyword evidence="2 4" id="KW-0560">Oxidoreductase</keyword>
<dbReference type="Gene3D" id="3.40.50.720">
    <property type="entry name" value="NAD(P)-binding Rossmann-like Domain"/>
    <property type="match status" value="1"/>
</dbReference>
<dbReference type="SUPFAM" id="SSF51735">
    <property type="entry name" value="NAD(P)-binding Rossmann-fold domains"/>
    <property type="match status" value="1"/>
</dbReference>
<reference evidence="4 5" key="1">
    <citation type="submission" date="2020-08" db="EMBL/GenBank/DDBJ databases">
        <title>Complete genome sequence of Raphidiopsis curvispora isolated from drinking water reservoir in South Korea.</title>
        <authorList>
            <person name="Jeong J."/>
        </authorList>
    </citation>
    <scope>NUCLEOTIDE SEQUENCE [LARGE SCALE GENOMIC DNA]</scope>
    <source>
        <strain evidence="4 5">GIHE-G1</strain>
    </source>
</reference>
<dbReference type="RefSeq" id="WP_187706884.1">
    <property type="nucleotide sequence ID" value="NZ_CP060822.1"/>
</dbReference>
<keyword evidence="2" id="KW-0521">NADP</keyword>
<dbReference type="EC" id="1.1.1.133" evidence="2"/>
<dbReference type="GO" id="GO:0005829">
    <property type="term" value="C:cytosol"/>
    <property type="evidence" value="ECO:0007669"/>
    <property type="project" value="TreeGrafter"/>
</dbReference>
<dbReference type="KEGG" id="ccur:IAR63_05515"/>
<dbReference type="AlphaFoldDB" id="A0A7H0F375"/>
<evidence type="ECO:0000313" key="4">
    <source>
        <dbReference type="EMBL" id="QNP30491.1"/>
    </source>
</evidence>
<dbReference type="InterPro" id="IPR036291">
    <property type="entry name" value="NAD(P)-bd_dom_sf"/>
</dbReference>
<evidence type="ECO:0000259" key="3">
    <source>
        <dbReference type="Pfam" id="PF04321"/>
    </source>
</evidence>
<evidence type="ECO:0000313" key="5">
    <source>
        <dbReference type="Proteomes" id="UP000516013"/>
    </source>
</evidence>
<keyword evidence="5" id="KW-1185">Reference proteome</keyword>
<dbReference type="GO" id="GO:0008831">
    <property type="term" value="F:dTDP-4-dehydrorhamnose reductase activity"/>
    <property type="evidence" value="ECO:0007669"/>
    <property type="project" value="UniProtKB-EC"/>
</dbReference>
<dbReference type="EMBL" id="CP060822">
    <property type="protein sequence ID" value="QNP30491.1"/>
    <property type="molecule type" value="Genomic_DNA"/>
</dbReference>
<proteinExistence type="inferred from homology"/>
<comment type="function">
    <text evidence="2">Catalyzes the reduction of dTDP-6-deoxy-L-lyxo-4-hexulose to yield dTDP-L-rhamnose.</text>
</comment>
<dbReference type="InterPro" id="IPR029903">
    <property type="entry name" value="RmlD-like-bd"/>
</dbReference>
<sequence length="303" mass="33643">MKILLTGISGQVGWELQRSLMTVGDVICLGRNELDLSRYETIPSTIREVKPDLIVNPAAYTAVDKAESEPDLAMSINGVAPGILAEEAKRLGAGIIHYSTDYVFDGHQNIPHKENDQTSPQNVYGKTKLAGEKAIQAVGVNHLIFRTSWVYGLRGKNFLLTMQRLAKEREEIRVVDDQIGSPTWSRMIAEVTAQIIAQIRGQMVIPHASYLTDFMAEKGGIYHLSCGGKTSWYGFAKAILTDKFADDQYGQYKLQRLVPITTPEYPTPALRPGYSLLDNQKLLDTFGLKISNWQQVLGLALDS</sequence>
<dbReference type="PANTHER" id="PTHR10491">
    <property type="entry name" value="DTDP-4-DEHYDRORHAMNOSE REDUCTASE"/>
    <property type="match status" value="1"/>
</dbReference>
<dbReference type="Gene3D" id="3.90.25.10">
    <property type="entry name" value="UDP-galactose 4-epimerase, domain 1"/>
    <property type="match status" value="1"/>
</dbReference>
<comment type="pathway">
    <text evidence="2">Carbohydrate biosynthesis; dTDP-L-rhamnose biosynthesis.</text>
</comment>
<dbReference type="Proteomes" id="UP000516013">
    <property type="component" value="Chromosome"/>
</dbReference>
<comment type="similarity">
    <text evidence="1 2">Belongs to the dTDP-4-dehydrorhamnose reductase family.</text>
</comment>
<feature type="domain" description="RmlD-like substrate binding" evidence="3">
    <location>
        <begin position="1"/>
        <end position="301"/>
    </location>
</feature>
<name>A0A7H0F375_9CYAN</name>